<sequence length="132" mass="14463">MSRDLAALTEKADWVLVEDKLSKESLGMPELMPDSLTLDDIDGYSVSFLLPKVNNNTGTVTVEVHKCTGVCQITSGSDSFLPRSVFHRVKWPSAYARSTFFPDEFAHYCNATTSCPDLPADFPGLHITSCGT</sequence>
<reference evidence="1" key="1">
    <citation type="submission" date="2015-05" db="UniProtKB">
        <authorList>
            <consortium name="EnsemblMetazoa"/>
        </authorList>
    </citation>
    <scope>IDENTIFICATION</scope>
</reference>
<dbReference type="EMBL" id="ACPB03028573">
    <property type="status" value="NOT_ANNOTATED_CDS"/>
    <property type="molecule type" value="Genomic_DNA"/>
</dbReference>
<evidence type="ECO:0000313" key="2">
    <source>
        <dbReference type="Proteomes" id="UP000015103"/>
    </source>
</evidence>
<protein>
    <submittedName>
        <fullName evidence="1">Uncharacterized protein</fullName>
    </submittedName>
</protein>
<dbReference type="AlphaFoldDB" id="T1I267"/>
<dbReference type="Gene3D" id="3.30.2450.10">
    <property type="entry name" value="Secreted effector protein pipB2"/>
    <property type="match status" value="1"/>
</dbReference>
<dbReference type="Proteomes" id="UP000015103">
    <property type="component" value="Unassembled WGS sequence"/>
</dbReference>
<proteinExistence type="predicted"/>
<dbReference type="VEuPathDB" id="VectorBase:RPRC010387"/>
<dbReference type="InParanoid" id="T1I267"/>
<keyword evidence="2" id="KW-1185">Reference proteome</keyword>
<dbReference type="HOGENOM" id="CLU_1919648_0_0_1"/>
<dbReference type="EnsemblMetazoa" id="RPRC010387-RA">
    <property type="protein sequence ID" value="RPRC010387-PA"/>
    <property type="gene ID" value="RPRC010387"/>
</dbReference>
<accession>T1I267</accession>
<name>T1I267_RHOPR</name>
<evidence type="ECO:0000313" key="1">
    <source>
        <dbReference type="EnsemblMetazoa" id="RPRC010387-PA"/>
    </source>
</evidence>
<organism evidence="1 2">
    <name type="scientific">Rhodnius prolixus</name>
    <name type="common">Triatomid bug</name>
    <dbReference type="NCBI Taxonomy" id="13249"/>
    <lineage>
        <taxon>Eukaryota</taxon>
        <taxon>Metazoa</taxon>
        <taxon>Ecdysozoa</taxon>
        <taxon>Arthropoda</taxon>
        <taxon>Hexapoda</taxon>
        <taxon>Insecta</taxon>
        <taxon>Pterygota</taxon>
        <taxon>Neoptera</taxon>
        <taxon>Paraneoptera</taxon>
        <taxon>Hemiptera</taxon>
        <taxon>Heteroptera</taxon>
        <taxon>Panheteroptera</taxon>
        <taxon>Cimicomorpha</taxon>
        <taxon>Reduviidae</taxon>
        <taxon>Triatominae</taxon>
        <taxon>Rhodnius</taxon>
    </lineage>
</organism>